<evidence type="ECO:0000313" key="2">
    <source>
        <dbReference type="EMBL" id="GHA03219.1"/>
    </source>
</evidence>
<dbReference type="EMBL" id="BMXA01000002">
    <property type="protein sequence ID" value="GHA03219.1"/>
    <property type="molecule type" value="Genomic_DNA"/>
</dbReference>
<evidence type="ECO:0000256" key="1">
    <source>
        <dbReference type="SAM" id="Phobius"/>
    </source>
</evidence>
<protein>
    <recommendedName>
        <fullName evidence="4">Thiamine biosynthesis protein ThiC</fullName>
    </recommendedName>
</protein>
<gene>
    <name evidence="2" type="ORF">GCM10008090_10260</name>
</gene>
<dbReference type="Proteomes" id="UP000614811">
    <property type="component" value="Unassembled WGS sequence"/>
</dbReference>
<keyword evidence="1" id="KW-0812">Transmembrane</keyword>
<evidence type="ECO:0000313" key="3">
    <source>
        <dbReference type="Proteomes" id="UP000614811"/>
    </source>
</evidence>
<feature type="transmembrane region" description="Helical" evidence="1">
    <location>
        <begin position="112"/>
        <end position="137"/>
    </location>
</feature>
<proteinExistence type="predicted"/>
<reference evidence="2" key="1">
    <citation type="journal article" date="2014" name="Int. J. Syst. Evol. Microbiol.">
        <title>Complete genome sequence of Corynebacterium casei LMG S-19264T (=DSM 44701T), isolated from a smear-ripened cheese.</title>
        <authorList>
            <consortium name="US DOE Joint Genome Institute (JGI-PGF)"/>
            <person name="Walter F."/>
            <person name="Albersmeier A."/>
            <person name="Kalinowski J."/>
            <person name="Ruckert C."/>
        </authorList>
    </citation>
    <scope>NUCLEOTIDE SEQUENCE</scope>
    <source>
        <strain evidence="2">KCTC 12711</strain>
    </source>
</reference>
<keyword evidence="3" id="KW-1185">Reference proteome</keyword>
<feature type="transmembrane region" description="Helical" evidence="1">
    <location>
        <begin position="41"/>
        <end position="62"/>
    </location>
</feature>
<evidence type="ECO:0008006" key="4">
    <source>
        <dbReference type="Google" id="ProtNLM"/>
    </source>
</evidence>
<feature type="transmembrane region" description="Helical" evidence="1">
    <location>
        <begin position="173"/>
        <end position="193"/>
    </location>
</feature>
<organism evidence="2 3">
    <name type="scientific">Arenicella chitinivorans</name>
    <dbReference type="NCBI Taxonomy" id="1329800"/>
    <lineage>
        <taxon>Bacteria</taxon>
        <taxon>Pseudomonadati</taxon>
        <taxon>Pseudomonadota</taxon>
        <taxon>Gammaproteobacteria</taxon>
        <taxon>Arenicellales</taxon>
        <taxon>Arenicellaceae</taxon>
        <taxon>Arenicella</taxon>
    </lineage>
</organism>
<keyword evidence="1" id="KW-0472">Membrane</keyword>
<feature type="transmembrane region" description="Helical" evidence="1">
    <location>
        <begin position="149"/>
        <end position="167"/>
    </location>
</feature>
<feature type="transmembrane region" description="Helical" evidence="1">
    <location>
        <begin position="69"/>
        <end position="92"/>
    </location>
</feature>
<sequence>MMEISLKQNLRIIALLLFLVVTTQAVYTALHVVANDVPRRWLWGLEALIFVLLAAFAGSMLVQIKNYALGFAAVFASAVLNVVQVGVGLTQFGPFFEAAKSAEAFAPAASAVVAYSFFIYNAAKVLLGLSAVVFGLVVAKQGANFLGKLTALVGLVAIVANTIAMMFGRIDAVPSGATGVLATLLLAVCVLKLEAEDKAT</sequence>
<dbReference type="AlphaFoldDB" id="A0A918RKX4"/>
<comment type="caution">
    <text evidence="2">The sequence shown here is derived from an EMBL/GenBank/DDBJ whole genome shotgun (WGS) entry which is preliminary data.</text>
</comment>
<name>A0A918RKX4_9GAMM</name>
<accession>A0A918RKX4</accession>
<keyword evidence="1" id="KW-1133">Transmembrane helix</keyword>
<reference evidence="2" key="2">
    <citation type="submission" date="2020-09" db="EMBL/GenBank/DDBJ databases">
        <authorList>
            <person name="Sun Q."/>
            <person name="Kim S."/>
        </authorList>
    </citation>
    <scope>NUCLEOTIDE SEQUENCE</scope>
    <source>
        <strain evidence="2">KCTC 12711</strain>
    </source>
</reference>